<dbReference type="SUPFAM" id="SSF52317">
    <property type="entry name" value="Class I glutamine amidotransferase-like"/>
    <property type="match status" value="1"/>
</dbReference>
<dbReference type="EMBL" id="WAEM01000001">
    <property type="protein sequence ID" value="KAB1158049.1"/>
    <property type="molecule type" value="Genomic_DNA"/>
</dbReference>
<feature type="transmembrane region" description="Helical" evidence="1">
    <location>
        <begin position="12"/>
        <end position="30"/>
    </location>
</feature>
<dbReference type="InterPro" id="IPR019196">
    <property type="entry name" value="ABC_transp_unknown"/>
</dbReference>
<sequence length="561" mass="64127">MTAINKNNLKNLLFTICILLLVNIIGSQFFHRFDLTQDKRYTLSQTSLNILKEVKEPLIVDVFLKGQFPSEFKKLQTETQQILEEYKAYNKNITFQFINPIENDEERDTIMQSFIERGLTPVNVTIEDKGKQTQEVVFPWAIATYNSRSVKVPLLKNIMGASTAEKVVSSVQHLEYAFANAFNTISKNKEKKVAIIKGNGELRDIFMADFIKQVRENYYIGTFTLDSVAKKPNESLAYLKKYDLAIIAKPTEKFSDEEKQVIDQFVINGGKTLWLIDQVNMEMDSLYNDSGASLAYPLDLNLNDILFKYGVRITPTLVKDIMATPIALATGEKGSATQYTQYPWFYSPLIYPYSKNPIVSNLDALKFEFVNGIDILKNGIKKTVLLQSSPYSKLVGTPVEVNLNMVTERPEQTEFKNTGNIPVAVLMEGKFHSVYENRVLPFPDNTYQSQGKINKMIVISDGDIVKNQLDKNFQPLELGYDKWTNKLYGNKEFMMNCVNYLLDDNGLINIRSKEVTLPLLDKEKVYNSYTKSQLITVGLPIVILAIFGLCFTYIRKRKYSK</sequence>
<feature type="transmembrane region" description="Helical" evidence="1">
    <location>
        <begin position="534"/>
        <end position="554"/>
    </location>
</feature>
<dbReference type="RefSeq" id="WP_151106242.1">
    <property type="nucleotide sequence ID" value="NZ_WAEM01000001.1"/>
</dbReference>
<dbReference type="AlphaFoldDB" id="A0A7J5AM30"/>
<dbReference type="InterPro" id="IPR019863">
    <property type="entry name" value="Motility-assoc_ABC-rel_GldG"/>
</dbReference>
<feature type="domain" description="DUF7088" evidence="3">
    <location>
        <begin position="37"/>
        <end position="144"/>
    </location>
</feature>
<dbReference type="Proteomes" id="UP000490922">
    <property type="component" value="Unassembled WGS sequence"/>
</dbReference>
<organism evidence="4 5">
    <name type="scientific">Flavobacterium luteum</name>
    <dbReference type="NCBI Taxonomy" id="2026654"/>
    <lineage>
        <taxon>Bacteria</taxon>
        <taxon>Pseudomonadati</taxon>
        <taxon>Bacteroidota</taxon>
        <taxon>Flavobacteriia</taxon>
        <taxon>Flavobacteriales</taxon>
        <taxon>Flavobacteriaceae</taxon>
        <taxon>Flavobacterium</taxon>
    </lineage>
</organism>
<dbReference type="Pfam" id="PF23357">
    <property type="entry name" value="DUF7088"/>
    <property type="match status" value="1"/>
</dbReference>
<dbReference type="InterPro" id="IPR029062">
    <property type="entry name" value="Class_I_gatase-like"/>
</dbReference>
<feature type="domain" description="ABC-type uncharacterised transport system" evidence="2">
    <location>
        <begin position="191"/>
        <end position="497"/>
    </location>
</feature>
<dbReference type="Pfam" id="PF09822">
    <property type="entry name" value="ABC_transp_aux"/>
    <property type="match status" value="1"/>
</dbReference>
<comment type="caution">
    <text evidence="4">The sequence shown here is derived from an EMBL/GenBank/DDBJ whole genome shotgun (WGS) entry which is preliminary data.</text>
</comment>
<reference evidence="4 5" key="1">
    <citation type="submission" date="2019-09" db="EMBL/GenBank/DDBJ databases">
        <title>Flavobacterium sp. nov., isolated from glacier ice.</title>
        <authorList>
            <person name="Liu Q."/>
        </authorList>
    </citation>
    <scope>NUCLEOTIDE SEQUENCE [LARGE SCALE GENOMIC DNA]</scope>
    <source>
        <strain evidence="4 5">NBRC 112527</strain>
    </source>
</reference>
<gene>
    <name evidence="4" type="primary">gldG</name>
    <name evidence="4" type="ORF">F6464_02915</name>
</gene>
<dbReference type="NCBIfam" id="TIGR03521">
    <property type="entry name" value="GldG"/>
    <property type="match status" value="1"/>
</dbReference>
<evidence type="ECO:0000259" key="2">
    <source>
        <dbReference type="Pfam" id="PF09822"/>
    </source>
</evidence>
<evidence type="ECO:0000259" key="3">
    <source>
        <dbReference type="Pfam" id="PF23357"/>
    </source>
</evidence>
<protein>
    <submittedName>
        <fullName evidence="4">Gliding motility-associated ABC transporter substrate-binding protein GldG</fullName>
    </submittedName>
</protein>
<keyword evidence="1" id="KW-0812">Transmembrane</keyword>
<evidence type="ECO:0000256" key="1">
    <source>
        <dbReference type="SAM" id="Phobius"/>
    </source>
</evidence>
<evidence type="ECO:0000313" key="5">
    <source>
        <dbReference type="Proteomes" id="UP000490922"/>
    </source>
</evidence>
<keyword evidence="5" id="KW-1185">Reference proteome</keyword>
<keyword evidence="1" id="KW-0472">Membrane</keyword>
<proteinExistence type="predicted"/>
<dbReference type="OrthoDB" id="9777219at2"/>
<evidence type="ECO:0000313" key="4">
    <source>
        <dbReference type="EMBL" id="KAB1158049.1"/>
    </source>
</evidence>
<dbReference type="InterPro" id="IPR055396">
    <property type="entry name" value="DUF7088"/>
</dbReference>
<keyword evidence="1" id="KW-1133">Transmembrane helix</keyword>
<accession>A0A7J5AM30</accession>
<name>A0A7J5AM30_9FLAO</name>